<feature type="domain" description="Armadillo-like helical" evidence="6">
    <location>
        <begin position="401"/>
        <end position="602"/>
    </location>
</feature>
<accession>A0A9P4TMU7</accession>
<evidence type="ECO:0000256" key="1">
    <source>
        <dbReference type="ARBA" id="ARBA00004370"/>
    </source>
</evidence>
<keyword evidence="3" id="KW-1133">Transmembrane helix</keyword>
<feature type="compositionally biased region" description="Basic and acidic residues" evidence="5">
    <location>
        <begin position="693"/>
        <end position="706"/>
    </location>
</feature>
<keyword evidence="4" id="KW-0472">Membrane</keyword>
<proteinExistence type="predicted"/>
<dbReference type="Proteomes" id="UP000801428">
    <property type="component" value="Unassembled WGS sequence"/>
</dbReference>
<dbReference type="AlphaFoldDB" id="A0A9P4TMU7"/>
<dbReference type="PANTHER" id="PTHR13608">
    <property type="entry name" value="ARMADILLO-LIKE HELICAL DOMAIN-CONTAINING PROTEIN 3"/>
    <property type="match status" value="1"/>
</dbReference>
<feature type="compositionally biased region" description="Basic and acidic residues" evidence="5">
    <location>
        <begin position="655"/>
        <end position="670"/>
    </location>
</feature>
<keyword evidence="8" id="KW-1185">Reference proteome</keyword>
<evidence type="ECO:0000313" key="8">
    <source>
        <dbReference type="Proteomes" id="UP000801428"/>
    </source>
</evidence>
<evidence type="ECO:0000256" key="2">
    <source>
        <dbReference type="ARBA" id="ARBA00022692"/>
    </source>
</evidence>
<dbReference type="GO" id="GO:0016020">
    <property type="term" value="C:membrane"/>
    <property type="evidence" value="ECO:0007669"/>
    <property type="project" value="UniProtKB-SubCell"/>
</dbReference>
<feature type="compositionally biased region" description="Basic and acidic residues" evidence="5">
    <location>
        <begin position="720"/>
        <end position="746"/>
    </location>
</feature>
<dbReference type="SMART" id="SM01158">
    <property type="entry name" value="DUF1741"/>
    <property type="match status" value="1"/>
</dbReference>
<evidence type="ECO:0000313" key="7">
    <source>
        <dbReference type="EMBL" id="KAF3008912.1"/>
    </source>
</evidence>
<name>A0A9P4TMU7_CURKU</name>
<evidence type="ECO:0000256" key="4">
    <source>
        <dbReference type="ARBA" id="ARBA00023136"/>
    </source>
</evidence>
<dbReference type="Pfam" id="PF08427">
    <property type="entry name" value="ARMH3_C"/>
    <property type="match status" value="2"/>
</dbReference>
<reference evidence="7" key="1">
    <citation type="submission" date="2019-04" db="EMBL/GenBank/DDBJ databases">
        <title>Sequencing of skin fungus with MAO and IRED activity.</title>
        <authorList>
            <person name="Marsaioli A.J."/>
            <person name="Bonatto J.M.C."/>
            <person name="Reis Junior O."/>
        </authorList>
    </citation>
    <scope>NUCLEOTIDE SEQUENCE</scope>
    <source>
        <strain evidence="7">30M1</strain>
    </source>
</reference>
<dbReference type="OrthoDB" id="2012278at2759"/>
<gene>
    <name evidence="7" type="ORF">E8E13_011244</name>
</gene>
<sequence length="847" mass="94520">MDPSPLTQVSRPELFQPKIISLYETLFKEDDEDAELTEGFWREFFLHRPDSAGLKRIIGEVSPDEMLHLQAHSQQLFRRAINTVKQARPPSDEIALETLTVFLDAALTKKYTNPSSDIIAVLSGLHDADAVMTDFIATLDTVIRTGRTLPLRRKAVRATLSITAAGFHTALPSYFTHRDLFPSLMKYIQDTDDSTQVLPALYLLGLLTNYNKFEFQNPYRLRLDDFVNDAIIKDMITCFGSACQDIREAYIAIQDDVPEAWSLGSTLRTIGLGVLAPGSRPTTPTPNPEETKSLFAALPGPEIGVLLSVYDFVNANKVFCFTLVSLPAAEKGAPSPLSAYLSMTSYLLQHAHRSTRAALYTYLCLFILQIFVEDKELVKRLCSDDNKLSVRMCRQRQPFLPQVAGDRVPAVVILDLIIDGVNHNLRRRLDMDFYILSLGILLRMLSYLSRTKTRITYHWSELWRTLLAFLRFLTQYESDIKSNYKSSKMIDILVNVLAFAVSSGENFLPDPASYDDLFYKLVETGDILTKFRDTFGLGSSDGKKGKHFSPEEVSVVIKQGYETLSIDSSEGLDAWDKYREADFKPLLKKIARAADRIATRDFATLGSLSPGQAVDFLPTPIPDVTVLPSPPDPVEDALKFGDCFGEAEDLKVHEVKVDKGKGRADARPTSDTESAGDAEHTSGAQGSQDESDKEGKKAKDKKDKRPWACRALPESTVPRRNGESTRGETTKAGKENNDFPRIDGPRSFKRVGMVPYKPHPNLPKPRHMGHHEAIAKYAGDPLYVLCPSVPYVLGPLALITQLQLIVETPILVPDEVLDIVDARGIDTSTLTSYDLAMLNILGFLWND</sequence>
<dbReference type="PANTHER" id="PTHR13608:SF3">
    <property type="entry name" value="ARMADILLO-LIKE HELICAL DOMAIN-CONTAINING PROTEIN 3"/>
    <property type="match status" value="1"/>
</dbReference>
<dbReference type="EMBL" id="SWKU01000003">
    <property type="protein sequence ID" value="KAF3008912.1"/>
    <property type="molecule type" value="Genomic_DNA"/>
</dbReference>
<comment type="caution">
    <text evidence="7">The sequence shown here is derived from an EMBL/GenBank/DDBJ whole genome shotgun (WGS) entry which is preliminary data.</text>
</comment>
<dbReference type="InterPro" id="IPR013636">
    <property type="entry name" value="ARMH3_C"/>
</dbReference>
<comment type="subcellular location">
    <subcellularLocation>
        <location evidence="1">Membrane</location>
    </subcellularLocation>
</comment>
<dbReference type="GO" id="GO:0005829">
    <property type="term" value="C:cytosol"/>
    <property type="evidence" value="ECO:0007669"/>
    <property type="project" value="TreeGrafter"/>
</dbReference>
<feature type="region of interest" description="Disordered" evidence="5">
    <location>
        <begin position="655"/>
        <end position="751"/>
    </location>
</feature>
<evidence type="ECO:0000256" key="3">
    <source>
        <dbReference type="ARBA" id="ARBA00022989"/>
    </source>
</evidence>
<evidence type="ECO:0000259" key="6">
    <source>
        <dbReference type="SMART" id="SM01158"/>
    </source>
</evidence>
<evidence type="ECO:0000256" key="5">
    <source>
        <dbReference type="SAM" id="MobiDB-lite"/>
    </source>
</evidence>
<protein>
    <recommendedName>
        <fullName evidence="6">Armadillo-like helical domain-containing protein</fullName>
    </recommendedName>
</protein>
<keyword evidence="2" id="KW-0812">Transmembrane</keyword>
<dbReference type="InterPro" id="IPR039868">
    <property type="entry name" value="ARMD3-like"/>
</dbReference>
<organism evidence="7 8">
    <name type="scientific">Curvularia kusanoi</name>
    <name type="common">Cochliobolus kusanoi</name>
    <dbReference type="NCBI Taxonomy" id="90978"/>
    <lineage>
        <taxon>Eukaryota</taxon>
        <taxon>Fungi</taxon>
        <taxon>Dikarya</taxon>
        <taxon>Ascomycota</taxon>
        <taxon>Pezizomycotina</taxon>
        <taxon>Dothideomycetes</taxon>
        <taxon>Pleosporomycetidae</taxon>
        <taxon>Pleosporales</taxon>
        <taxon>Pleosporineae</taxon>
        <taxon>Pleosporaceae</taxon>
        <taxon>Curvularia</taxon>
    </lineage>
</organism>